<protein>
    <submittedName>
        <fullName evidence="3">Uncharacterized protein</fullName>
    </submittedName>
</protein>
<reference evidence="3 4" key="1">
    <citation type="submission" date="2024-03" db="EMBL/GenBank/DDBJ databases">
        <title>Aureococcus anophagefferens CCMP1851 and Kratosvirus quantuckense: Draft genome of a second virus-susceptible host strain in the model system.</title>
        <authorList>
            <person name="Chase E."/>
            <person name="Truchon A.R."/>
            <person name="Schepens W."/>
            <person name="Wilhelm S.W."/>
        </authorList>
    </citation>
    <scope>NUCLEOTIDE SEQUENCE [LARGE SCALE GENOMIC DNA]</scope>
    <source>
        <strain evidence="3 4">CCMP1851</strain>
    </source>
</reference>
<name>A0ABR1FKI8_AURAN</name>
<gene>
    <name evidence="3" type="ORF">SO694_00035039</name>
</gene>
<keyword evidence="2" id="KW-0732">Signal</keyword>
<dbReference type="EMBL" id="JBBJCI010000367">
    <property type="protein sequence ID" value="KAK7232576.1"/>
    <property type="molecule type" value="Genomic_DNA"/>
</dbReference>
<feature type="compositionally biased region" description="Polar residues" evidence="1">
    <location>
        <begin position="400"/>
        <end position="413"/>
    </location>
</feature>
<accession>A0ABR1FKI8</accession>
<dbReference type="InterPro" id="IPR018883">
    <property type="entry name" value="Delta_CA"/>
</dbReference>
<evidence type="ECO:0000313" key="3">
    <source>
        <dbReference type="EMBL" id="KAK7232576.1"/>
    </source>
</evidence>
<evidence type="ECO:0000256" key="1">
    <source>
        <dbReference type="SAM" id="MobiDB-lite"/>
    </source>
</evidence>
<evidence type="ECO:0000256" key="2">
    <source>
        <dbReference type="SAM" id="SignalP"/>
    </source>
</evidence>
<proteinExistence type="predicted"/>
<dbReference type="Proteomes" id="UP001363151">
    <property type="component" value="Unassembled WGS sequence"/>
</dbReference>
<feature type="region of interest" description="Disordered" evidence="1">
    <location>
        <begin position="390"/>
        <end position="413"/>
    </location>
</feature>
<feature type="signal peptide" evidence="2">
    <location>
        <begin position="1"/>
        <end position="17"/>
    </location>
</feature>
<dbReference type="Pfam" id="PF10563">
    <property type="entry name" value="CA_like"/>
    <property type="match status" value="1"/>
</dbReference>
<comment type="caution">
    <text evidence="3">The sequence shown here is derived from an EMBL/GenBank/DDBJ whole genome shotgun (WGS) entry which is preliminary data.</text>
</comment>
<evidence type="ECO:0000313" key="4">
    <source>
        <dbReference type="Proteomes" id="UP001363151"/>
    </source>
</evidence>
<sequence length="413" mass="44866">MQLAQLVLACALGLASAASSSSSSGGDCDNYAWYKKGNPSKDCDWVARYAEKRCSVKGYIEGDADTKVTAEEGCPGACGYCFGAKRAPAPCIDPDLGYAPLRDDLPNVPCADADAQSAYDVTEGSVGLMDPALDPIPDYNAAGMCTVNVHWHIGAEHRSEGQYTEEYAFDHPGLATYERRLQSEDDLEGLTEAQKEERKLASGSLRVGHMCKNAYDLNNDDPDGIVANEYDWQYCHDMHVGLTYEFHWPHSSIGACQTEWQYQYHFLDGVLCGATIGGLDIATAADALMSRAVGIGVEGQVFTIVNSDDPSSSPYLRPTWDALNSWDTELATDYAYYQGSTTGDAADNEICRGTGGLVTWHTDRECHLVEAKTIDNLCRLMVVVSADDMSPDTYPHGARETTTAELSDTPYTP</sequence>
<keyword evidence="4" id="KW-1185">Reference proteome</keyword>
<organism evidence="3 4">
    <name type="scientific">Aureococcus anophagefferens</name>
    <name type="common">Harmful bloom alga</name>
    <dbReference type="NCBI Taxonomy" id="44056"/>
    <lineage>
        <taxon>Eukaryota</taxon>
        <taxon>Sar</taxon>
        <taxon>Stramenopiles</taxon>
        <taxon>Ochrophyta</taxon>
        <taxon>Pelagophyceae</taxon>
        <taxon>Pelagomonadales</taxon>
        <taxon>Pelagomonadaceae</taxon>
        <taxon>Aureococcus</taxon>
    </lineage>
</organism>
<feature type="chain" id="PRO_5045162300" evidence="2">
    <location>
        <begin position="18"/>
        <end position="413"/>
    </location>
</feature>